<dbReference type="AlphaFoldDB" id="A0ABD2XEU9"/>
<protein>
    <recommendedName>
        <fullName evidence="2">VPS9 domain-containing protein</fullName>
    </recommendedName>
</protein>
<dbReference type="EMBL" id="JBJJXI010000029">
    <property type="protein sequence ID" value="KAL3403725.1"/>
    <property type="molecule type" value="Genomic_DNA"/>
</dbReference>
<dbReference type="InterPro" id="IPR003123">
    <property type="entry name" value="VPS9"/>
</dbReference>
<dbReference type="SUPFAM" id="SSF109993">
    <property type="entry name" value="VPS9 domain"/>
    <property type="match status" value="1"/>
</dbReference>
<feature type="repeat" description="ANK" evidence="1">
    <location>
        <begin position="673"/>
        <end position="697"/>
    </location>
</feature>
<evidence type="ECO:0000259" key="2">
    <source>
        <dbReference type="PROSITE" id="PS51205"/>
    </source>
</evidence>
<dbReference type="CDD" id="cd22885">
    <property type="entry name" value="ANKRD27_zf1"/>
    <property type="match status" value="1"/>
</dbReference>
<dbReference type="Pfam" id="PF12796">
    <property type="entry name" value="Ank_2"/>
    <property type="match status" value="2"/>
</dbReference>
<dbReference type="Pfam" id="PF00023">
    <property type="entry name" value="Ank"/>
    <property type="match status" value="1"/>
</dbReference>
<dbReference type="PROSITE" id="PS50088">
    <property type="entry name" value="ANK_REPEAT"/>
    <property type="match status" value="7"/>
</dbReference>
<feature type="repeat" description="ANK" evidence="1">
    <location>
        <begin position="640"/>
        <end position="672"/>
    </location>
</feature>
<dbReference type="Pfam" id="PF13637">
    <property type="entry name" value="Ank_4"/>
    <property type="match status" value="1"/>
</dbReference>
<dbReference type="Gene3D" id="1.20.1050.80">
    <property type="entry name" value="VPS9 domain"/>
    <property type="match status" value="1"/>
</dbReference>
<dbReference type="PROSITE" id="PS51205">
    <property type="entry name" value="VPS9"/>
    <property type="match status" value="1"/>
</dbReference>
<dbReference type="PANTHER" id="PTHR24170:SF2">
    <property type="entry name" value="ANKYRIN REPEAT DOMAIN-CONTAINING PROTEIN 27"/>
    <property type="match status" value="1"/>
</dbReference>
<evidence type="ECO:0000313" key="4">
    <source>
        <dbReference type="Proteomes" id="UP001627154"/>
    </source>
</evidence>
<evidence type="ECO:0000313" key="3">
    <source>
        <dbReference type="EMBL" id="KAL3403725.1"/>
    </source>
</evidence>
<reference evidence="3 4" key="1">
    <citation type="journal article" date="2024" name="bioRxiv">
        <title>A reference genome for Trichogramma kaykai: A tiny desert-dwelling parasitoid wasp with competing sex-ratio distorters.</title>
        <authorList>
            <person name="Culotta J."/>
            <person name="Lindsey A.R."/>
        </authorList>
    </citation>
    <scope>NUCLEOTIDE SEQUENCE [LARGE SCALE GENOMIC DNA]</scope>
    <source>
        <strain evidence="3 4">KSX58</strain>
    </source>
</reference>
<dbReference type="CDD" id="cd22886">
    <property type="entry name" value="ANKRD27_zf2"/>
    <property type="match status" value="1"/>
</dbReference>
<feature type="repeat" description="ANK" evidence="1">
    <location>
        <begin position="712"/>
        <end position="744"/>
    </location>
</feature>
<dbReference type="Pfam" id="PF02204">
    <property type="entry name" value="VPS9"/>
    <property type="match status" value="1"/>
</dbReference>
<feature type="repeat" description="ANK" evidence="1">
    <location>
        <begin position="965"/>
        <end position="997"/>
    </location>
</feature>
<dbReference type="Proteomes" id="UP001627154">
    <property type="component" value="Unassembled WGS sequence"/>
</dbReference>
<dbReference type="InterPro" id="IPR051248">
    <property type="entry name" value="UPF0507/Ank_repeat_27"/>
</dbReference>
<dbReference type="PRINTS" id="PR01415">
    <property type="entry name" value="ANKYRIN"/>
</dbReference>
<dbReference type="PANTHER" id="PTHR24170">
    <property type="entry name" value="ANKYRIN REPEAT DOMAIN-CONTAINING PROTEIN 27"/>
    <property type="match status" value="1"/>
</dbReference>
<organism evidence="3 4">
    <name type="scientific">Trichogramma kaykai</name>
    <dbReference type="NCBI Taxonomy" id="54128"/>
    <lineage>
        <taxon>Eukaryota</taxon>
        <taxon>Metazoa</taxon>
        <taxon>Ecdysozoa</taxon>
        <taxon>Arthropoda</taxon>
        <taxon>Hexapoda</taxon>
        <taxon>Insecta</taxon>
        <taxon>Pterygota</taxon>
        <taxon>Neoptera</taxon>
        <taxon>Endopterygota</taxon>
        <taxon>Hymenoptera</taxon>
        <taxon>Apocrita</taxon>
        <taxon>Proctotrupomorpha</taxon>
        <taxon>Chalcidoidea</taxon>
        <taxon>Trichogrammatidae</taxon>
        <taxon>Trichogramma</taxon>
    </lineage>
</organism>
<sequence length="1041" mass="115823">MCRDAVESSLGCLFAPTTSLYHSFLRYRRGLRRRRAARHDRRRCYQCRPKYHWSLFREQRLRDDTDRDNELDQFGRHVAAADDASLSCINHLLLRISGRREALLDRDTWLDGIMDSNYDEDLSENAFYRTLQQEYQPIFDRAIREGWTICVPRSGTFTKDALTEEDFLGHVLVPDDELPATHFHTLTDREVRLCNRALVLEYETAKPVTLKLLFEETFYTEDINKYTVWCIEGPLEQDSGFCSNEVPVVNSLKDCIDLLWSEVHDKSVLKEMELAIEDFEKGHKSLDKECLQMQRDLVSMLYAKSLRILMKDSRLRERTIESRYFLQTIKIAIESFVLHGLRKLLPQAVALSTAHEDATLNKLIKNLYDLQLKDLSVRPDLYDGVNRGKQELSRLEGHFTVLGKLGCLKRAVRLVSQGESSVSSDDLLPVLIFLVVKSGLASWCAQLAFMKNFRYSASAGHESDEAGFLVTSLEAAVEHVKSGSLRLGNGSGSREDLTEHGPKLNGQSSIPIYENINGDEDHNLFGNGYGDCNGLDKQTSELFEHARKGNVVEVQRIMNEKSSSGNNDKDSKLCHPLCLCERCQRKMSSNKRFGLDGTPSITARDERGRTCLHVAALHGQVAVVDYLLNRGAKTSLADADGATALHCAAARGHQNTLLMLLHAGADPNAQDSRGNTPLHLAADHGHDACVKTLLFFGEHSRMPISVSATNVQGDTALHFASKWGYSGIVELLMEHGADVQARNRRGQTPMTLAHSNLVAKLLEAQPSVKKCSTLGCNGTIHKETGTKKRTTQANNTMKPGASTTKKHGFKYSYRGGGLTEGMHKIDRLFAAVAEGDIRLASYYLGLEGPLSKTFVTEHDSPKFCHPLCNCDKCVSIEELAYERENKPPVAINAINSRGETALHIAAGVGCIEIIQLLLDAGAHVNLPTRSEGRTPLHLACQNEHPSAVKLLLASANCNPDAKDHSRDTPLHLAARSGSVRIVEMLVRHGANFKLRNINGMTALDEVDRMHSDDIFFSLALTNIGKILRNVAGNSSTGEASR</sequence>
<feature type="repeat" description="ANK" evidence="1">
    <location>
        <begin position="931"/>
        <end position="964"/>
    </location>
</feature>
<dbReference type="InterPro" id="IPR036770">
    <property type="entry name" value="Ankyrin_rpt-contain_sf"/>
</dbReference>
<keyword evidence="4" id="KW-1185">Reference proteome</keyword>
<dbReference type="Gene3D" id="1.25.40.20">
    <property type="entry name" value="Ankyrin repeat-containing domain"/>
    <property type="match status" value="3"/>
</dbReference>
<dbReference type="InterPro" id="IPR037191">
    <property type="entry name" value="VPS9_dom_sf"/>
</dbReference>
<dbReference type="SMART" id="SM00248">
    <property type="entry name" value="ANK"/>
    <property type="match status" value="7"/>
</dbReference>
<gene>
    <name evidence="3" type="ORF">TKK_003648</name>
</gene>
<feature type="repeat" description="ANK" evidence="1">
    <location>
        <begin position="897"/>
        <end position="929"/>
    </location>
</feature>
<feature type="domain" description="VPS9" evidence="2">
    <location>
        <begin position="354"/>
        <end position="489"/>
    </location>
</feature>
<proteinExistence type="predicted"/>
<dbReference type="SUPFAM" id="SSF48403">
    <property type="entry name" value="Ankyrin repeat"/>
    <property type="match status" value="2"/>
</dbReference>
<accession>A0ABD2XEU9</accession>
<name>A0ABD2XEU9_9HYME</name>
<dbReference type="PROSITE" id="PS50297">
    <property type="entry name" value="ANK_REP_REGION"/>
    <property type="match status" value="7"/>
</dbReference>
<comment type="caution">
    <text evidence="3">The sequence shown here is derived from an EMBL/GenBank/DDBJ whole genome shotgun (WGS) entry which is preliminary data.</text>
</comment>
<dbReference type="InterPro" id="IPR002110">
    <property type="entry name" value="Ankyrin_rpt"/>
</dbReference>
<evidence type="ECO:0000256" key="1">
    <source>
        <dbReference type="PROSITE-ProRule" id="PRU00023"/>
    </source>
</evidence>
<feature type="repeat" description="ANK" evidence="1">
    <location>
        <begin position="607"/>
        <end position="639"/>
    </location>
</feature>
<keyword evidence="1" id="KW-0040">ANK repeat</keyword>